<reference evidence="2 3" key="1">
    <citation type="journal article" date="2010" name="J. Bacteriol.">
        <title>Biochemical characterization of a novel indole prenyltransferase from Streptomyces sp. SN-593.</title>
        <authorList>
            <person name="Takahashi S."/>
            <person name="Takagi H."/>
            <person name="Toyoda A."/>
            <person name="Uramoto M."/>
            <person name="Nogawa T."/>
            <person name="Ueki M."/>
            <person name="Sakaki Y."/>
            <person name="Osada H."/>
        </authorList>
    </citation>
    <scope>NUCLEOTIDE SEQUENCE [LARGE SCALE GENOMIC DNA]</scope>
    <source>
        <strain evidence="2 3">SN-593</strain>
    </source>
</reference>
<accession>A0A7U3UX53</accession>
<sequence length="89" mass="9379">MLHFATDHTGTHQTDPAAVSLARMAHDLLTNAALPPEPSLTLIETTAAAYAHTATAEKGTRPSHVGRSKTVEHEARPRPQGASTPATHP</sequence>
<dbReference type="AlphaFoldDB" id="A0A7U3UX53"/>
<reference evidence="2 3" key="4">
    <citation type="journal article" date="2020" name="Sci. Rep.">
        <title>beta-carboline chemical signals induce reveromycin production through a LuxR family regulator in Streptomyces sp. SN-593.</title>
        <authorList>
            <person name="Panthee S."/>
            <person name="Kito N."/>
            <person name="Hayashi T."/>
            <person name="Shimizu T."/>
            <person name="Ishikawa J."/>
            <person name="Hamamoto H."/>
            <person name="Osada H."/>
            <person name="Takahashi S."/>
        </authorList>
    </citation>
    <scope>NUCLEOTIDE SEQUENCE [LARGE SCALE GENOMIC DNA]</scope>
    <source>
        <strain evidence="2 3">SN-593</strain>
    </source>
</reference>
<dbReference type="KEGG" id="arev:RVR_7516"/>
<evidence type="ECO:0000313" key="3">
    <source>
        <dbReference type="Proteomes" id="UP000595703"/>
    </source>
</evidence>
<organism evidence="2 3">
    <name type="scientific">Actinacidiphila reveromycinica</name>
    <dbReference type="NCBI Taxonomy" id="659352"/>
    <lineage>
        <taxon>Bacteria</taxon>
        <taxon>Bacillati</taxon>
        <taxon>Actinomycetota</taxon>
        <taxon>Actinomycetes</taxon>
        <taxon>Kitasatosporales</taxon>
        <taxon>Streptomycetaceae</taxon>
        <taxon>Actinacidiphila</taxon>
    </lineage>
</organism>
<reference evidence="2 3" key="3">
    <citation type="journal article" date="2011" name="Nat. Chem. Biol.">
        <title>Reveromycin A biosynthesis uses RevG and RevJ for stereospecific spiroacetal formation.</title>
        <authorList>
            <person name="Takahashi S."/>
            <person name="Toyoda A."/>
            <person name="Sekiyama Y."/>
            <person name="Takagi H."/>
            <person name="Nogawa T."/>
            <person name="Uramoto M."/>
            <person name="Suzuki R."/>
            <person name="Koshino H."/>
            <person name="Kumano T."/>
            <person name="Panthee S."/>
            <person name="Dairi T."/>
            <person name="Ishikawa J."/>
            <person name="Ikeda H."/>
            <person name="Sakaki Y."/>
            <person name="Osada H."/>
        </authorList>
    </citation>
    <scope>NUCLEOTIDE SEQUENCE [LARGE SCALE GENOMIC DNA]</scope>
    <source>
        <strain evidence="2 3">SN-593</strain>
    </source>
</reference>
<keyword evidence="3" id="KW-1185">Reference proteome</keyword>
<evidence type="ECO:0000313" key="2">
    <source>
        <dbReference type="EMBL" id="BBB00449.1"/>
    </source>
</evidence>
<dbReference type="RefSeq" id="WP_202236446.1">
    <property type="nucleotide sequence ID" value="NZ_AP018365.1"/>
</dbReference>
<dbReference type="Proteomes" id="UP000595703">
    <property type="component" value="Chromosome"/>
</dbReference>
<proteinExistence type="predicted"/>
<reference evidence="2 3" key="2">
    <citation type="journal article" date="2011" name="J. Antibiot.">
        <title>Furaquinocins I and J: novel polyketide isoprenoid hybrid compounds from Streptomyces reveromyceticus SN-593.</title>
        <authorList>
            <person name="Panthee S."/>
            <person name="Takahashi S."/>
            <person name="Takagi H."/>
            <person name="Nogawa T."/>
            <person name="Oowada E."/>
            <person name="Uramoto M."/>
            <person name="Osada H."/>
        </authorList>
    </citation>
    <scope>NUCLEOTIDE SEQUENCE [LARGE SCALE GENOMIC DNA]</scope>
    <source>
        <strain evidence="2 3">SN-593</strain>
    </source>
</reference>
<feature type="region of interest" description="Disordered" evidence="1">
    <location>
        <begin position="53"/>
        <end position="89"/>
    </location>
</feature>
<protein>
    <submittedName>
        <fullName evidence="2">Uncharacterized protein</fullName>
    </submittedName>
</protein>
<gene>
    <name evidence="2" type="ORF">RVR_7516</name>
</gene>
<name>A0A7U3UX53_9ACTN</name>
<dbReference type="EMBL" id="AP018365">
    <property type="protein sequence ID" value="BBB00449.1"/>
    <property type="molecule type" value="Genomic_DNA"/>
</dbReference>
<evidence type="ECO:0000256" key="1">
    <source>
        <dbReference type="SAM" id="MobiDB-lite"/>
    </source>
</evidence>